<dbReference type="InterPro" id="IPR029058">
    <property type="entry name" value="AB_hydrolase_fold"/>
</dbReference>
<dbReference type="Proteomes" id="UP000017836">
    <property type="component" value="Unassembled WGS sequence"/>
</dbReference>
<feature type="compositionally biased region" description="Basic and acidic residues" evidence="1">
    <location>
        <begin position="325"/>
        <end position="334"/>
    </location>
</feature>
<dbReference type="EMBL" id="KI392405">
    <property type="protein sequence ID" value="ERN16773.1"/>
    <property type="molecule type" value="Genomic_DNA"/>
</dbReference>
<evidence type="ECO:0000259" key="3">
    <source>
        <dbReference type="Pfam" id="PF01764"/>
    </source>
</evidence>
<dbReference type="InterPro" id="IPR002921">
    <property type="entry name" value="Fungal_lipase-type"/>
</dbReference>
<dbReference type="Gene3D" id="3.40.50.1820">
    <property type="entry name" value="alpha/beta hydrolase"/>
    <property type="match status" value="1"/>
</dbReference>
<dbReference type="GO" id="GO:0006629">
    <property type="term" value="P:lipid metabolic process"/>
    <property type="evidence" value="ECO:0007669"/>
    <property type="project" value="InterPro"/>
</dbReference>
<dbReference type="SUPFAM" id="SSF53474">
    <property type="entry name" value="alpha/beta-Hydrolases"/>
    <property type="match status" value="1"/>
</dbReference>
<dbReference type="Gramene" id="ERN16773">
    <property type="protein sequence ID" value="ERN16773"/>
    <property type="gene ID" value="AMTR_s00057p00060720"/>
</dbReference>
<keyword evidence="2" id="KW-0812">Transmembrane</keyword>
<dbReference type="CDD" id="cd00519">
    <property type="entry name" value="Lipase_3"/>
    <property type="match status" value="1"/>
</dbReference>
<dbReference type="InterPro" id="IPR043367">
    <property type="entry name" value="PLIP1/2/3"/>
</dbReference>
<dbReference type="OMA" id="QMLPEIH"/>
<evidence type="ECO:0000313" key="4">
    <source>
        <dbReference type="EMBL" id="ERN16773.1"/>
    </source>
</evidence>
<evidence type="ECO:0000313" key="5">
    <source>
        <dbReference type="Proteomes" id="UP000017836"/>
    </source>
</evidence>
<protein>
    <recommendedName>
        <fullName evidence="3">Fungal lipase-type domain-containing protein</fullName>
    </recommendedName>
</protein>
<sequence>MDILCFKTGVHGIISSNIGIVGGDICPSSSQITQGSLQVRASGRNNDAPVNANASISVEKPAPQIATPLPSSSSSFFTYPLRSLWPRSFRRDPPIQNIQPEVFAPLLVPEDDVLVEQEEGEREGQEDYGDQGFESSIRLSLGETSTEIKAEGEEQREKNGTEQTHLNVDSGNWVLKILHIRSIWKEKKKTEQDLSPDKAEEEEVLPSKDVMLGKEDLEERDGCSCSNVELAGCCVDEEVSCSSDANIQHDRDSFSKLLHRVSLVETKLYAQMSYLSNLAYSTSQIKPGHLLKYQGLRFVTSSIAKKEQAAKAGKDQQQTEIGVSESEKPKKPNEKRVISATAAYQVVAAAASYLHSQSKSILPFKSAKANAVNGADLSLVGDSKEGETHNLFEGGLDKDSVATNLPGSEVASFVATTNSVTAVVAAEDEARQAVAKDLNSIHSSPCEWFICDDEIEWTRLIVIQGSESLASWQANLLFEPIQFEGLDVLVHRGIYEAAKGIYEQVLPDVKAHLLAHGDSATFRFTGHSLGGSLSLVVSLMLLIRGEVPRSSLLPVVTFGSPCIMCGGDYLLQQLDLPQSHVRAVTMHRDIVPRAFSCNYPDHVAELLKAVNVNFRKHPCLKNQKLLYAPMGELLILQPDDTVSPHHHLLPLGSGLYVLGRPHPLDETQFSTSTASLKAAQKAFLNSPHPLETLSDRGAYGAEGTIYRDHDSNSYLKTVRSVIRQELKSLRKVEREQRRRAWWPLIAEGPSATPLGVRFSGCLGRNTKDRARAGLVGAVQSGGESLRRFGRLIMSGHVAMLLVLLLPSHLLVFGASSLLR</sequence>
<proteinExistence type="predicted"/>
<dbReference type="OrthoDB" id="438440at2759"/>
<dbReference type="PANTHER" id="PTHR46483:SF4">
    <property type="entry name" value="PHOSPHOLIPASE A1 PLIP2, CHLOROPLASTIC"/>
    <property type="match status" value="1"/>
</dbReference>
<name>U5D8Q7_AMBTC</name>
<feature type="region of interest" description="Disordered" evidence="1">
    <location>
        <begin position="309"/>
        <end position="334"/>
    </location>
</feature>
<feature type="transmembrane region" description="Helical" evidence="2">
    <location>
        <begin position="797"/>
        <end position="818"/>
    </location>
</feature>
<dbReference type="eggNOG" id="ENOG502QU4P">
    <property type="taxonomic scope" value="Eukaryota"/>
</dbReference>
<evidence type="ECO:0000256" key="2">
    <source>
        <dbReference type="SAM" id="Phobius"/>
    </source>
</evidence>
<gene>
    <name evidence="4" type="ORF">AMTR_s00057p00060720</name>
</gene>
<dbReference type="AlphaFoldDB" id="U5D8Q7"/>
<feature type="domain" description="Fungal lipase-type" evidence="3">
    <location>
        <begin position="461"/>
        <end position="598"/>
    </location>
</feature>
<keyword evidence="2" id="KW-0472">Membrane</keyword>
<dbReference type="Pfam" id="PF01764">
    <property type="entry name" value="Lipase_3"/>
    <property type="match status" value="1"/>
</dbReference>
<keyword evidence="5" id="KW-1185">Reference proteome</keyword>
<keyword evidence="2" id="KW-1133">Transmembrane helix</keyword>
<dbReference type="HOGENOM" id="CLU_016443_0_0_1"/>
<reference evidence="5" key="1">
    <citation type="journal article" date="2013" name="Science">
        <title>The Amborella genome and the evolution of flowering plants.</title>
        <authorList>
            <consortium name="Amborella Genome Project"/>
        </authorList>
    </citation>
    <scope>NUCLEOTIDE SEQUENCE [LARGE SCALE GENOMIC DNA]</scope>
</reference>
<accession>U5D8Q7</accession>
<dbReference type="PANTHER" id="PTHR46483">
    <property type="entry name" value="PHOSPHOLIPASE A1 PLIP2, CHLOROPLASTIC"/>
    <property type="match status" value="1"/>
</dbReference>
<evidence type="ECO:0000256" key="1">
    <source>
        <dbReference type="SAM" id="MobiDB-lite"/>
    </source>
</evidence>
<dbReference type="GO" id="GO:0008970">
    <property type="term" value="F:phospholipase A1 activity"/>
    <property type="evidence" value="ECO:0007669"/>
    <property type="project" value="InterPro"/>
</dbReference>
<organism evidence="4 5">
    <name type="scientific">Amborella trichopoda</name>
    <dbReference type="NCBI Taxonomy" id="13333"/>
    <lineage>
        <taxon>Eukaryota</taxon>
        <taxon>Viridiplantae</taxon>
        <taxon>Streptophyta</taxon>
        <taxon>Embryophyta</taxon>
        <taxon>Tracheophyta</taxon>
        <taxon>Spermatophyta</taxon>
        <taxon>Magnoliopsida</taxon>
        <taxon>Amborellales</taxon>
        <taxon>Amborellaceae</taxon>
        <taxon>Amborella</taxon>
    </lineage>
</organism>